<keyword evidence="4" id="KW-0732">Signal</keyword>
<dbReference type="GO" id="GO:0019243">
    <property type="term" value="P:methylglyoxal catabolic process to D-lactate via S-lactoyl-glutathione"/>
    <property type="evidence" value="ECO:0007669"/>
    <property type="project" value="TreeGrafter"/>
</dbReference>
<organism evidence="6 7">
    <name type="scientific">Pseudoalteromonas caenipelagi</name>
    <dbReference type="NCBI Taxonomy" id="2726988"/>
    <lineage>
        <taxon>Bacteria</taxon>
        <taxon>Pseudomonadati</taxon>
        <taxon>Pseudomonadota</taxon>
        <taxon>Gammaproteobacteria</taxon>
        <taxon>Alteromonadales</taxon>
        <taxon>Pseudoalteromonadaceae</taxon>
        <taxon>Pseudoalteromonas</taxon>
    </lineage>
</organism>
<keyword evidence="1" id="KW-0346">Stress response</keyword>
<dbReference type="AlphaFoldDB" id="A0A849VFG3"/>
<keyword evidence="7" id="KW-1185">Reference proteome</keyword>
<evidence type="ECO:0000259" key="5">
    <source>
        <dbReference type="Pfam" id="PF01965"/>
    </source>
</evidence>
<keyword evidence="6" id="KW-0808">Transferase</keyword>
<gene>
    <name evidence="6" type="ORF">HG263_07910</name>
</gene>
<dbReference type="PANTHER" id="PTHR48094">
    <property type="entry name" value="PROTEIN/NUCLEIC ACID DEGLYCASE DJ-1-RELATED"/>
    <property type="match status" value="1"/>
</dbReference>
<evidence type="ECO:0000256" key="2">
    <source>
        <dbReference type="ARBA" id="ARBA00023239"/>
    </source>
</evidence>
<dbReference type="RefSeq" id="WP_171625530.1">
    <property type="nucleotide sequence ID" value="NZ_JABBPG010000002.1"/>
</dbReference>
<proteinExistence type="inferred from homology"/>
<dbReference type="Proteomes" id="UP000586305">
    <property type="component" value="Unassembled WGS sequence"/>
</dbReference>
<dbReference type="PANTHER" id="PTHR48094:SF11">
    <property type="entry name" value="GLUTATHIONE-INDEPENDENT GLYOXALASE HSP31-RELATED"/>
    <property type="match status" value="1"/>
</dbReference>
<dbReference type="SUPFAM" id="SSF52317">
    <property type="entry name" value="Class I glutamine amidotransferase-like"/>
    <property type="match status" value="1"/>
</dbReference>
<dbReference type="GO" id="GO:0019172">
    <property type="term" value="F:glyoxalase III activity"/>
    <property type="evidence" value="ECO:0007669"/>
    <property type="project" value="TreeGrafter"/>
</dbReference>
<keyword evidence="6" id="KW-0315">Glutamine amidotransferase</keyword>
<dbReference type="GO" id="GO:0005737">
    <property type="term" value="C:cytoplasm"/>
    <property type="evidence" value="ECO:0007669"/>
    <property type="project" value="TreeGrafter"/>
</dbReference>
<keyword evidence="2" id="KW-0456">Lyase</keyword>
<evidence type="ECO:0000256" key="1">
    <source>
        <dbReference type="ARBA" id="ARBA00023016"/>
    </source>
</evidence>
<name>A0A849VFG3_9GAMM</name>
<dbReference type="SUPFAM" id="SSF48452">
    <property type="entry name" value="TPR-like"/>
    <property type="match status" value="1"/>
</dbReference>
<protein>
    <submittedName>
        <fullName evidence="6">Type 1 glutamine amidotransferase domain-containing protein</fullName>
    </submittedName>
</protein>
<dbReference type="InterPro" id="IPR050325">
    <property type="entry name" value="Prot/Nucl_acid_deglycase"/>
</dbReference>
<dbReference type="InterPro" id="IPR002818">
    <property type="entry name" value="DJ-1/PfpI"/>
</dbReference>
<feature type="domain" description="DJ-1/PfpI" evidence="5">
    <location>
        <begin position="42"/>
        <end position="243"/>
    </location>
</feature>
<reference evidence="6 7" key="1">
    <citation type="submission" date="2020-04" db="EMBL/GenBank/DDBJ databases">
        <title>Pseudoalteromonas caenipelagi sp. nov., isolated from a tidal flat.</title>
        <authorList>
            <person name="Park S."/>
            <person name="Yoon J.-H."/>
        </authorList>
    </citation>
    <scope>NUCLEOTIDE SEQUENCE [LARGE SCALE GENOMIC DNA]</scope>
    <source>
        <strain evidence="6 7">JBTF-M23</strain>
    </source>
</reference>
<dbReference type="InterPro" id="IPR029062">
    <property type="entry name" value="Class_I_gatase-like"/>
</dbReference>
<feature type="signal peptide" evidence="4">
    <location>
        <begin position="1"/>
        <end position="19"/>
    </location>
</feature>
<feature type="chain" id="PRO_5032628713" evidence="4">
    <location>
        <begin position="20"/>
        <end position="369"/>
    </location>
</feature>
<dbReference type="EMBL" id="JABBPG010000002">
    <property type="protein sequence ID" value="NOU50467.1"/>
    <property type="molecule type" value="Genomic_DNA"/>
</dbReference>
<accession>A0A849VFG3</accession>
<sequence>MYKLILPTVLLAASFTIYAGDAPNVVMVLSSHGQLNADGELVQPGYEFDELSKAYRVFKANGLDITFASPAGGKPIADKFDKQKPYNQAFLQDTPAVTALSATYKISELDAGDIDAVFVVGGKGPMFDLHQHKPLQSLIANVYEQKGVVSAVCHGPAAFVDVKLSNGQYLVANKRVNGFTNEEEVAFGKKWRPHFAFLLEDKLKERGAQFTQAGLMLNHVQIDGNLITGQNPFSTADTAIEVVRALGLEPVELPPNKDDKTMALVAKMMAGEQQAIATYEQNKQDYDTMLVAMSGIYQLQFAEQEQTVDRAVKLLELTQKQVNHPMLDLNLAQGYIKQNKQQQAKAVVEAVIKSHPDNQKAKELLLSLQ</sequence>
<dbReference type="GO" id="GO:0016740">
    <property type="term" value="F:transferase activity"/>
    <property type="evidence" value="ECO:0007669"/>
    <property type="project" value="UniProtKB-KW"/>
</dbReference>
<comment type="similarity">
    <text evidence="3">Belongs to the peptidase C56 family. HSP31-like subfamily.</text>
</comment>
<comment type="caution">
    <text evidence="6">The sequence shown here is derived from an EMBL/GenBank/DDBJ whole genome shotgun (WGS) entry which is preliminary data.</text>
</comment>
<dbReference type="Pfam" id="PF01965">
    <property type="entry name" value="DJ-1_PfpI"/>
    <property type="match status" value="1"/>
</dbReference>
<dbReference type="InterPro" id="IPR011990">
    <property type="entry name" value="TPR-like_helical_dom_sf"/>
</dbReference>
<evidence type="ECO:0000256" key="3">
    <source>
        <dbReference type="ARBA" id="ARBA00038493"/>
    </source>
</evidence>
<dbReference type="Gene3D" id="3.40.50.880">
    <property type="match status" value="1"/>
</dbReference>
<evidence type="ECO:0000313" key="6">
    <source>
        <dbReference type="EMBL" id="NOU50467.1"/>
    </source>
</evidence>
<evidence type="ECO:0000256" key="4">
    <source>
        <dbReference type="SAM" id="SignalP"/>
    </source>
</evidence>
<dbReference type="CDD" id="cd03141">
    <property type="entry name" value="GATase1_Hsp31_like"/>
    <property type="match status" value="1"/>
</dbReference>
<evidence type="ECO:0000313" key="7">
    <source>
        <dbReference type="Proteomes" id="UP000586305"/>
    </source>
</evidence>